<accession>A0A832N786</accession>
<protein>
    <submittedName>
        <fullName evidence="2">Uncharacterized protein</fullName>
    </submittedName>
</protein>
<dbReference type="Proteomes" id="UP000885832">
    <property type="component" value="Unassembled WGS sequence"/>
</dbReference>
<keyword evidence="1" id="KW-0472">Membrane</keyword>
<sequence>MTTSTSDLLSQEWTALHQDHERYDRYGLLIKLCAVLVCLIALGLAMSLWLAAVFVLVLWLQEGIWRTVQARSSDRLLAIEKMLAASGDQTAMQFYSTWEATRPGTIGLIKAYLLNAMRPTVAYPYVILLGIDAAVAIFMR</sequence>
<organism evidence="2">
    <name type="scientific">Candidatus Tenderia electrophaga</name>
    <dbReference type="NCBI Taxonomy" id="1748243"/>
    <lineage>
        <taxon>Bacteria</taxon>
        <taxon>Pseudomonadati</taxon>
        <taxon>Pseudomonadota</taxon>
        <taxon>Gammaproteobacteria</taxon>
        <taxon>Candidatus Tenderiales</taxon>
        <taxon>Candidatus Tenderiaceae</taxon>
        <taxon>Candidatus Tenderia</taxon>
    </lineage>
</organism>
<keyword evidence="1" id="KW-0812">Transmembrane</keyword>
<feature type="transmembrane region" description="Helical" evidence="1">
    <location>
        <begin position="32"/>
        <end position="60"/>
    </location>
</feature>
<dbReference type="EMBL" id="DRNF01000453">
    <property type="protein sequence ID" value="HHJ81396.1"/>
    <property type="molecule type" value="Genomic_DNA"/>
</dbReference>
<feature type="transmembrane region" description="Helical" evidence="1">
    <location>
        <begin position="122"/>
        <end position="139"/>
    </location>
</feature>
<proteinExistence type="predicted"/>
<comment type="caution">
    <text evidence="2">The sequence shown here is derived from an EMBL/GenBank/DDBJ whole genome shotgun (WGS) entry which is preliminary data.</text>
</comment>
<keyword evidence="1" id="KW-1133">Transmembrane helix</keyword>
<evidence type="ECO:0000256" key="1">
    <source>
        <dbReference type="SAM" id="Phobius"/>
    </source>
</evidence>
<evidence type="ECO:0000313" key="2">
    <source>
        <dbReference type="EMBL" id="HHJ81396.1"/>
    </source>
</evidence>
<name>A0A832N786_9GAMM</name>
<reference evidence="2" key="1">
    <citation type="journal article" date="2020" name="mSystems">
        <title>Genome- and Community-Level Interaction Insights into Carbon Utilization and Element Cycling Functions of Hydrothermarchaeota in Hydrothermal Sediment.</title>
        <authorList>
            <person name="Zhou Z."/>
            <person name="Liu Y."/>
            <person name="Xu W."/>
            <person name="Pan J."/>
            <person name="Luo Z.H."/>
            <person name="Li M."/>
        </authorList>
    </citation>
    <scope>NUCLEOTIDE SEQUENCE [LARGE SCALE GENOMIC DNA]</scope>
    <source>
        <strain evidence="2">HyVt-505</strain>
    </source>
</reference>
<dbReference type="AlphaFoldDB" id="A0A832N786"/>
<gene>
    <name evidence="2" type="ORF">ENJ65_07155</name>
</gene>